<dbReference type="Pfam" id="PF13676">
    <property type="entry name" value="TIR_2"/>
    <property type="match status" value="1"/>
</dbReference>
<sequence>MHDALEETLETYDVCLSFADEQRSYVEEVATLLTSAGLRVFYDSFETADLWGRDLYEHLDEIYSRRSRFCVLFISADYSRKVWTNHERAAAQERALNSRSVYVLPVRFDETRIPGIRSSIGYLDAKQTSPAELVTRVLAKLGHENHVTGVAACVLAVAAKSPSIDCEARLHAAIEAHDSDVVADLRRYPDGTAVAVIPVAAISLFDVFASVVPALEKAIALPGARARIVLHRAEIAHGQGLNSVDVTATVSAAGALARSRPVARQATGCVLAISHRAHAELVRSAAVTASDFRKADTTANATPWDIYIRTGSEADVDEEPRDPIARVSNTVQNLTAENVVFGVQVTKR</sequence>
<protein>
    <submittedName>
        <fullName evidence="2">Toll/interleukin-1 receptor domain-containing protein</fullName>
    </submittedName>
</protein>
<dbReference type="InterPro" id="IPR035897">
    <property type="entry name" value="Toll_tir_struct_dom_sf"/>
</dbReference>
<gene>
    <name evidence="2" type="ORF">ACFPCV_13590</name>
</gene>
<evidence type="ECO:0000313" key="3">
    <source>
        <dbReference type="Proteomes" id="UP001595859"/>
    </source>
</evidence>
<comment type="caution">
    <text evidence="2">The sequence shown here is derived from an EMBL/GenBank/DDBJ whole genome shotgun (WGS) entry which is preliminary data.</text>
</comment>
<evidence type="ECO:0000313" key="2">
    <source>
        <dbReference type="EMBL" id="MFC4854538.1"/>
    </source>
</evidence>
<dbReference type="Gene3D" id="3.40.50.10140">
    <property type="entry name" value="Toll/interleukin-1 receptor homology (TIR) domain"/>
    <property type="match status" value="1"/>
</dbReference>
<accession>A0ABV9S138</accession>
<name>A0ABV9S138_9PSEU</name>
<dbReference type="SUPFAM" id="SSF52200">
    <property type="entry name" value="Toll/Interleukin receptor TIR domain"/>
    <property type="match status" value="1"/>
</dbReference>
<dbReference type="RefSeq" id="WP_378056473.1">
    <property type="nucleotide sequence ID" value="NZ_JBHSIS010000006.1"/>
</dbReference>
<dbReference type="EMBL" id="JBHSIS010000006">
    <property type="protein sequence ID" value="MFC4854538.1"/>
    <property type="molecule type" value="Genomic_DNA"/>
</dbReference>
<keyword evidence="3" id="KW-1185">Reference proteome</keyword>
<dbReference type="InterPro" id="IPR000157">
    <property type="entry name" value="TIR_dom"/>
</dbReference>
<feature type="domain" description="TIR" evidence="1">
    <location>
        <begin position="11"/>
        <end position="144"/>
    </location>
</feature>
<reference evidence="3" key="1">
    <citation type="journal article" date="2019" name="Int. J. Syst. Evol. Microbiol.">
        <title>The Global Catalogue of Microorganisms (GCM) 10K type strain sequencing project: providing services to taxonomists for standard genome sequencing and annotation.</title>
        <authorList>
            <consortium name="The Broad Institute Genomics Platform"/>
            <consortium name="The Broad Institute Genome Sequencing Center for Infectious Disease"/>
            <person name="Wu L."/>
            <person name="Ma J."/>
        </authorList>
    </citation>
    <scope>NUCLEOTIDE SEQUENCE [LARGE SCALE GENOMIC DNA]</scope>
    <source>
        <strain evidence="3">ZS-22-S1</strain>
    </source>
</reference>
<organism evidence="2 3">
    <name type="scientific">Actinophytocola glycyrrhizae</name>
    <dbReference type="NCBI Taxonomy" id="2044873"/>
    <lineage>
        <taxon>Bacteria</taxon>
        <taxon>Bacillati</taxon>
        <taxon>Actinomycetota</taxon>
        <taxon>Actinomycetes</taxon>
        <taxon>Pseudonocardiales</taxon>
        <taxon>Pseudonocardiaceae</taxon>
    </lineage>
</organism>
<dbReference type="Proteomes" id="UP001595859">
    <property type="component" value="Unassembled WGS sequence"/>
</dbReference>
<proteinExistence type="predicted"/>
<keyword evidence="2" id="KW-0675">Receptor</keyword>
<evidence type="ECO:0000259" key="1">
    <source>
        <dbReference type="SMART" id="SM00255"/>
    </source>
</evidence>
<dbReference type="SMART" id="SM00255">
    <property type="entry name" value="TIR"/>
    <property type="match status" value="1"/>
</dbReference>